<dbReference type="AlphaFoldDB" id="A0A9P6T1H3"/>
<feature type="compositionally biased region" description="Pro residues" evidence="1">
    <location>
        <begin position="334"/>
        <end position="343"/>
    </location>
</feature>
<sequence length="386" mass="42524">MKTKQWAKKLFRSASSKSSSNPSTVTPSISNTTNKSLNPKSTSSSLSSQFYSHSTSSVSSVLTVKKQSIRKIFCHVDGNGSVNSLMSLTFKPNSEQDVRSDSPHYDVNGSATTSSSSKNELVIPASSQEQLMTTTLYYYPPPNKNEMDFVPKPKFHQEHLCQKEKETLTKSKQDITMMDQPPTSESETQCSGQYRQLKPSSDNQMPPKRTVCGPDELALPTALHCNTSTALDYPIQCENLDPARKDFTDDSIRIVPTKSAMRSQSCIGLNAARSLDYESQANRGHDTRRNLAVLNAGPSGHPNVAPSMSQDRGGHSESIDCSVPYSEISRQNAPTPPPPPLRPARPDEDLCHVLKHIELDTARFEWPELFTRGITSSGAGDQIMRI</sequence>
<evidence type="ECO:0000313" key="3">
    <source>
        <dbReference type="Proteomes" id="UP000703661"/>
    </source>
</evidence>
<proteinExistence type="predicted"/>
<keyword evidence="3" id="KW-1185">Reference proteome</keyword>
<gene>
    <name evidence="2" type="ORF">BGZ80_008727</name>
</gene>
<dbReference type="Proteomes" id="UP000703661">
    <property type="component" value="Unassembled WGS sequence"/>
</dbReference>
<evidence type="ECO:0000313" key="2">
    <source>
        <dbReference type="EMBL" id="KAG0016970.1"/>
    </source>
</evidence>
<feature type="region of interest" description="Disordered" evidence="1">
    <location>
        <begin position="292"/>
        <end position="347"/>
    </location>
</feature>
<feature type="region of interest" description="Disordered" evidence="1">
    <location>
        <begin position="93"/>
        <end position="121"/>
    </location>
</feature>
<feature type="compositionally biased region" description="Polar residues" evidence="1">
    <location>
        <begin position="181"/>
        <end position="204"/>
    </location>
</feature>
<protein>
    <submittedName>
        <fullName evidence="2">Uncharacterized protein</fullName>
    </submittedName>
</protein>
<reference evidence="2" key="1">
    <citation type="journal article" date="2020" name="Fungal Divers.">
        <title>Resolving the Mortierellaceae phylogeny through synthesis of multi-gene phylogenetics and phylogenomics.</title>
        <authorList>
            <person name="Vandepol N."/>
            <person name="Liber J."/>
            <person name="Desiro A."/>
            <person name="Na H."/>
            <person name="Kennedy M."/>
            <person name="Barry K."/>
            <person name="Grigoriev I.V."/>
            <person name="Miller A.N."/>
            <person name="O'Donnell K."/>
            <person name="Stajich J.E."/>
            <person name="Bonito G."/>
        </authorList>
    </citation>
    <scope>NUCLEOTIDE SEQUENCE</scope>
    <source>
        <strain evidence="2">NRRL 2769</strain>
    </source>
</reference>
<dbReference type="EMBL" id="JAAAID010000484">
    <property type="protein sequence ID" value="KAG0016970.1"/>
    <property type="molecule type" value="Genomic_DNA"/>
</dbReference>
<evidence type="ECO:0000256" key="1">
    <source>
        <dbReference type="SAM" id="MobiDB-lite"/>
    </source>
</evidence>
<feature type="compositionally biased region" description="Low complexity" evidence="1">
    <location>
        <begin position="13"/>
        <end position="50"/>
    </location>
</feature>
<comment type="caution">
    <text evidence="2">The sequence shown here is derived from an EMBL/GenBank/DDBJ whole genome shotgun (WGS) entry which is preliminary data.</text>
</comment>
<feature type="region of interest" description="Disordered" evidence="1">
    <location>
        <begin position="11"/>
        <end position="50"/>
    </location>
</feature>
<feature type="region of interest" description="Disordered" evidence="1">
    <location>
        <begin position="165"/>
        <end position="206"/>
    </location>
</feature>
<feature type="compositionally biased region" description="Basic and acidic residues" evidence="1">
    <location>
        <begin position="94"/>
        <end position="104"/>
    </location>
</feature>
<feature type="compositionally biased region" description="Polar residues" evidence="1">
    <location>
        <begin position="109"/>
        <end position="121"/>
    </location>
</feature>
<name>A0A9P6T1H3_9FUNG</name>
<accession>A0A9P6T1H3</accession>
<organism evidence="2 3">
    <name type="scientific">Entomortierella chlamydospora</name>
    <dbReference type="NCBI Taxonomy" id="101097"/>
    <lineage>
        <taxon>Eukaryota</taxon>
        <taxon>Fungi</taxon>
        <taxon>Fungi incertae sedis</taxon>
        <taxon>Mucoromycota</taxon>
        <taxon>Mortierellomycotina</taxon>
        <taxon>Mortierellomycetes</taxon>
        <taxon>Mortierellales</taxon>
        <taxon>Mortierellaceae</taxon>
        <taxon>Entomortierella</taxon>
    </lineage>
</organism>